<dbReference type="RefSeq" id="WP_397081136.1">
    <property type="nucleotide sequence ID" value="NZ_JBITGY010000003.1"/>
</dbReference>
<dbReference type="EMBL" id="JBITGY010000003">
    <property type="protein sequence ID" value="MFI6497898.1"/>
    <property type="molecule type" value="Genomic_DNA"/>
</dbReference>
<sequence length="458" mass="50679">MGADAVRQAARPAPRLRAVPRLRPAALRLLRAGLLNVHTQAGLDGVAEVLDERGKKEHGLDHPRSGELVAEPRSWFTCHHWLDDERAPDFARLAEVHRKPGDDPAELLYDPVNPLVKADAAIALARTRLGLRYALRVVPLDPSHVRGSHGRLPAGELDAPVLLCSRSDAAREAFAATEVKAWLLEPLPEENLVIEIRLLGSLHVKWNGADCTPTAPKMRQVLSLLALYANRPLSDEELIEELWSGSPPVSSMTTLQTYVYHLRKMLAEEMIVRVPAGYVLRLDGQAVDAFRFERLVQEGRAALAAAEPQVAHNLLGQALALWSGEHALAGAPQGALLRAEAVHLEEVRMNAQELRVDAALRLGDYSAQVGELKRLTTRYPLNESLHGKLMLALYKAGRRNDALQWYRQLRLTIREELGLEPSDDIRRLHAWMLGHRPHGELVHELTGAPASPSHAAGW</sequence>
<dbReference type="PANTHER" id="PTHR35807">
    <property type="entry name" value="TRANSCRIPTIONAL REGULATOR REDD-RELATED"/>
    <property type="match status" value="1"/>
</dbReference>
<dbReference type="InterPro" id="IPR016032">
    <property type="entry name" value="Sig_transdc_resp-reg_C-effctor"/>
</dbReference>
<dbReference type="SMART" id="SM01043">
    <property type="entry name" value="BTAD"/>
    <property type="match status" value="1"/>
</dbReference>
<feature type="domain" description="OmpR/PhoB-type" evidence="6">
    <location>
        <begin position="188"/>
        <end position="282"/>
    </location>
</feature>
<dbReference type="PROSITE" id="PS51755">
    <property type="entry name" value="OMPR_PHOB"/>
    <property type="match status" value="1"/>
</dbReference>
<dbReference type="SUPFAM" id="SSF46894">
    <property type="entry name" value="C-terminal effector domain of the bipartite response regulators"/>
    <property type="match status" value="1"/>
</dbReference>
<dbReference type="PANTHER" id="PTHR35807:SF1">
    <property type="entry name" value="TRANSCRIPTIONAL REGULATOR REDD"/>
    <property type="match status" value="1"/>
</dbReference>
<keyword evidence="4" id="KW-0804">Transcription</keyword>
<keyword evidence="8" id="KW-1185">Reference proteome</keyword>
<evidence type="ECO:0000256" key="2">
    <source>
        <dbReference type="ARBA" id="ARBA00023015"/>
    </source>
</evidence>
<comment type="caution">
    <text evidence="7">The sequence shown here is derived from an EMBL/GenBank/DDBJ whole genome shotgun (WGS) entry which is preliminary data.</text>
</comment>
<feature type="DNA-binding region" description="OmpR/PhoB-type" evidence="5">
    <location>
        <begin position="188"/>
        <end position="282"/>
    </location>
</feature>
<evidence type="ECO:0000313" key="7">
    <source>
        <dbReference type="EMBL" id="MFI6497898.1"/>
    </source>
</evidence>
<dbReference type="Pfam" id="PF00486">
    <property type="entry name" value="Trans_reg_C"/>
    <property type="match status" value="1"/>
</dbReference>
<reference evidence="7 8" key="1">
    <citation type="submission" date="2024-10" db="EMBL/GenBank/DDBJ databases">
        <title>The Natural Products Discovery Center: Release of the First 8490 Sequenced Strains for Exploring Actinobacteria Biosynthetic Diversity.</title>
        <authorList>
            <person name="Kalkreuter E."/>
            <person name="Kautsar S.A."/>
            <person name="Yang D."/>
            <person name="Bader C.D."/>
            <person name="Teijaro C.N."/>
            <person name="Fluegel L."/>
            <person name="Davis C.M."/>
            <person name="Simpson J.R."/>
            <person name="Lauterbach L."/>
            <person name="Steele A.D."/>
            <person name="Gui C."/>
            <person name="Meng S."/>
            <person name="Li G."/>
            <person name="Viehrig K."/>
            <person name="Ye F."/>
            <person name="Su P."/>
            <person name="Kiefer A.F."/>
            <person name="Nichols A."/>
            <person name="Cepeda A.J."/>
            <person name="Yan W."/>
            <person name="Fan B."/>
            <person name="Jiang Y."/>
            <person name="Adhikari A."/>
            <person name="Zheng C.-J."/>
            <person name="Schuster L."/>
            <person name="Cowan T.M."/>
            <person name="Smanski M.J."/>
            <person name="Chevrette M.G."/>
            <person name="De Carvalho L.P.S."/>
            <person name="Shen B."/>
        </authorList>
    </citation>
    <scope>NUCLEOTIDE SEQUENCE [LARGE SCALE GENOMIC DNA]</scope>
    <source>
        <strain evidence="7 8">NPDC050545</strain>
    </source>
</reference>
<evidence type="ECO:0000256" key="5">
    <source>
        <dbReference type="PROSITE-ProRule" id="PRU01091"/>
    </source>
</evidence>
<dbReference type="SMART" id="SM00862">
    <property type="entry name" value="Trans_reg_C"/>
    <property type="match status" value="1"/>
</dbReference>
<protein>
    <submittedName>
        <fullName evidence="7">BTAD domain-containing putative transcriptional regulator</fullName>
    </submittedName>
</protein>
<evidence type="ECO:0000256" key="4">
    <source>
        <dbReference type="ARBA" id="ARBA00023163"/>
    </source>
</evidence>
<dbReference type="InterPro" id="IPR011990">
    <property type="entry name" value="TPR-like_helical_dom_sf"/>
</dbReference>
<dbReference type="Proteomes" id="UP001612741">
    <property type="component" value="Unassembled WGS sequence"/>
</dbReference>
<dbReference type="InterPro" id="IPR005158">
    <property type="entry name" value="BTAD"/>
</dbReference>
<keyword evidence="2" id="KW-0805">Transcription regulation</keyword>
<dbReference type="CDD" id="cd15831">
    <property type="entry name" value="BTAD"/>
    <property type="match status" value="1"/>
</dbReference>
<dbReference type="SUPFAM" id="SSF48452">
    <property type="entry name" value="TPR-like"/>
    <property type="match status" value="1"/>
</dbReference>
<dbReference type="InterPro" id="IPR001867">
    <property type="entry name" value="OmpR/PhoB-type_DNA-bd"/>
</dbReference>
<evidence type="ECO:0000259" key="6">
    <source>
        <dbReference type="PROSITE" id="PS51755"/>
    </source>
</evidence>
<dbReference type="InterPro" id="IPR051677">
    <property type="entry name" value="AfsR-DnrI-RedD_regulator"/>
</dbReference>
<evidence type="ECO:0000256" key="1">
    <source>
        <dbReference type="ARBA" id="ARBA00005820"/>
    </source>
</evidence>
<proteinExistence type="inferred from homology"/>
<dbReference type="Gene3D" id="1.25.40.10">
    <property type="entry name" value="Tetratricopeptide repeat domain"/>
    <property type="match status" value="1"/>
</dbReference>
<keyword evidence="3 5" id="KW-0238">DNA-binding</keyword>
<name>A0ABW7YRH9_9ACTN</name>
<dbReference type="Gene3D" id="1.10.10.10">
    <property type="entry name" value="Winged helix-like DNA-binding domain superfamily/Winged helix DNA-binding domain"/>
    <property type="match status" value="1"/>
</dbReference>
<dbReference type="InterPro" id="IPR036388">
    <property type="entry name" value="WH-like_DNA-bd_sf"/>
</dbReference>
<comment type="similarity">
    <text evidence="1">Belongs to the AfsR/DnrI/RedD regulatory family.</text>
</comment>
<accession>A0ABW7YRH9</accession>
<gene>
    <name evidence="7" type="ORF">ACIBG2_10960</name>
</gene>
<organism evidence="7 8">
    <name type="scientific">Nonomuraea typhae</name>
    <dbReference type="NCBI Taxonomy" id="2603600"/>
    <lineage>
        <taxon>Bacteria</taxon>
        <taxon>Bacillati</taxon>
        <taxon>Actinomycetota</taxon>
        <taxon>Actinomycetes</taxon>
        <taxon>Streptosporangiales</taxon>
        <taxon>Streptosporangiaceae</taxon>
        <taxon>Nonomuraea</taxon>
    </lineage>
</organism>
<evidence type="ECO:0000313" key="8">
    <source>
        <dbReference type="Proteomes" id="UP001612741"/>
    </source>
</evidence>
<evidence type="ECO:0000256" key="3">
    <source>
        <dbReference type="ARBA" id="ARBA00023125"/>
    </source>
</evidence>
<dbReference type="Pfam" id="PF03704">
    <property type="entry name" value="BTAD"/>
    <property type="match status" value="1"/>
</dbReference>